<dbReference type="AlphaFoldDB" id="A0A9P9KTH6"/>
<comment type="caution">
    <text evidence="2">The sequence shown here is derived from an EMBL/GenBank/DDBJ whole genome shotgun (WGS) entry which is preliminary data.</text>
</comment>
<feature type="compositionally biased region" description="Acidic residues" evidence="1">
    <location>
        <begin position="453"/>
        <end position="467"/>
    </location>
</feature>
<evidence type="ECO:0008006" key="4">
    <source>
        <dbReference type="Google" id="ProtNLM"/>
    </source>
</evidence>
<dbReference type="Proteomes" id="UP000736672">
    <property type="component" value="Unassembled WGS sequence"/>
</dbReference>
<protein>
    <recommendedName>
        <fullName evidence="4">F-box domain-containing protein</fullName>
    </recommendedName>
</protein>
<evidence type="ECO:0000313" key="2">
    <source>
        <dbReference type="EMBL" id="KAH7268182.1"/>
    </source>
</evidence>
<gene>
    <name evidence="2" type="ORF">B0J15DRAFT_486449</name>
</gene>
<dbReference type="OrthoDB" id="4192220at2759"/>
<reference evidence="2" key="1">
    <citation type="journal article" date="2021" name="Nat. Commun.">
        <title>Genetic determinants of endophytism in the Arabidopsis root mycobiome.</title>
        <authorList>
            <person name="Mesny F."/>
            <person name="Miyauchi S."/>
            <person name="Thiergart T."/>
            <person name="Pickel B."/>
            <person name="Atanasova L."/>
            <person name="Karlsson M."/>
            <person name="Huettel B."/>
            <person name="Barry K.W."/>
            <person name="Haridas S."/>
            <person name="Chen C."/>
            <person name="Bauer D."/>
            <person name="Andreopoulos W."/>
            <person name="Pangilinan J."/>
            <person name="LaButti K."/>
            <person name="Riley R."/>
            <person name="Lipzen A."/>
            <person name="Clum A."/>
            <person name="Drula E."/>
            <person name="Henrissat B."/>
            <person name="Kohler A."/>
            <person name="Grigoriev I.V."/>
            <person name="Martin F.M."/>
            <person name="Hacquard S."/>
        </authorList>
    </citation>
    <scope>NUCLEOTIDE SEQUENCE</scope>
    <source>
        <strain evidence="2">FSSC 5 MPI-SDFR-AT-0091</strain>
    </source>
</reference>
<organism evidence="2 3">
    <name type="scientific">Fusarium solani</name>
    <name type="common">Filamentous fungus</name>
    <dbReference type="NCBI Taxonomy" id="169388"/>
    <lineage>
        <taxon>Eukaryota</taxon>
        <taxon>Fungi</taxon>
        <taxon>Dikarya</taxon>
        <taxon>Ascomycota</taxon>
        <taxon>Pezizomycotina</taxon>
        <taxon>Sordariomycetes</taxon>
        <taxon>Hypocreomycetidae</taxon>
        <taxon>Hypocreales</taxon>
        <taxon>Nectriaceae</taxon>
        <taxon>Fusarium</taxon>
        <taxon>Fusarium solani species complex</taxon>
    </lineage>
</organism>
<accession>A0A9P9KTH6</accession>
<evidence type="ECO:0000313" key="3">
    <source>
        <dbReference type="Proteomes" id="UP000736672"/>
    </source>
</evidence>
<dbReference type="EMBL" id="JAGTJS010000005">
    <property type="protein sequence ID" value="KAH7268182.1"/>
    <property type="molecule type" value="Genomic_DNA"/>
</dbReference>
<feature type="region of interest" description="Disordered" evidence="1">
    <location>
        <begin position="443"/>
        <end position="467"/>
    </location>
</feature>
<proteinExistence type="predicted"/>
<sequence>MELFTSLTSHLTLTDKPTMTGTVPALPPEVLVQIIRDAYRSDHEKSTIFSCLLVSQEWRDIALPVLYKDLVLTGSNQMERFLDSHNSSAVRSITRSLTLYLRECCNPSSELQERVDNTVCRLAKEVIPNIAALKSFSLTTNRRDFKLGILRKTISNVLEALPQSCVNLELDTEGKDEDSFWLAYHGRSRLEGVSHLCHDLRRMLPRMHNVRIDLKYMCDAMFGRRFPGEGFHSIKLPHIRHLLIETSGTGARPPCPTSPRKEHSAWRQMIRALQHVAGSQETAPGELTVLGTAFEISRAGTFYQTLVRCHVRGGDDGLTTFALPATDVPSPNSKYKRSLLVRTEEGGFVVDRIDSYYDIAGGRPWRLAANGARLPVSLFPDTIWASDEQLGIFAEAEWRERYPAKECTLWEKEREMGMRLVDFEERKNDIRLRTVVERSPEDVTLGRPVVSPEDVDSEEEEEDYSQW</sequence>
<name>A0A9P9KTH6_FUSSL</name>
<evidence type="ECO:0000256" key="1">
    <source>
        <dbReference type="SAM" id="MobiDB-lite"/>
    </source>
</evidence>
<keyword evidence="3" id="KW-1185">Reference proteome</keyword>